<dbReference type="PANTHER" id="PTHR46708">
    <property type="entry name" value="TENASCIN"/>
    <property type="match status" value="1"/>
</dbReference>
<evidence type="ECO:0000313" key="5">
    <source>
        <dbReference type="Proteomes" id="UP000283509"/>
    </source>
</evidence>
<evidence type="ECO:0000313" key="4">
    <source>
        <dbReference type="EMBL" id="ROT77184.1"/>
    </source>
</evidence>
<evidence type="ECO:0000259" key="3">
    <source>
        <dbReference type="PROSITE" id="PS50853"/>
    </source>
</evidence>
<name>A0A423TL46_PENVA</name>
<evidence type="ECO:0000256" key="1">
    <source>
        <dbReference type="ARBA" id="ARBA00022737"/>
    </source>
</evidence>
<dbReference type="AlphaFoldDB" id="A0A423TL46"/>
<dbReference type="CDD" id="cd00063">
    <property type="entry name" value="FN3"/>
    <property type="match status" value="1"/>
</dbReference>
<dbReference type="Pfam" id="PF00041">
    <property type="entry name" value="fn3"/>
    <property type="match status" value="1"/>
</dbReference>
<reference evidence="4 5" key="2">
    <citation type="submission" date="2019-01" db="EMBL/GenBank/DDBJ databases">
        <title>The decoding of complex shrimp genome reveals the adaptation for benthos swimmer, frequently molting mechanism and breeding impact on genome.</title>
        <authorList>
            <person name="Sun Y."/>
            <person name="Gao Y."/>
            <person name="Yu Y."/>
        </authorList>
    </citation>
    <scope>NUCLEOTIDE SEQUENCE [LARGE SCALE GENOMIC DNA]</scope>
    <source>
        <tissue evidence="4">Muscle</tissue>
    </source>
</reference>
<dbReference type="OrthoDB" id="6381660at2759"/>
<dbReference type="PROSITE" id="PS50853">
    <property type="entry name" value="FN3"/>
    <property type="match status" value="1"/>
</dbReference>
<comment type="caution">
    <text evidence="4">The sequence shown here is derived from an EMBL/GenBank/DDBJ whole genome shotgun (WGS) entry which is preliminary data.</text>
</comment>
<feature type="domain" description="Fibronectin type-III" evidence="3">
    <location>
        <begin position="80"/>
        <end position="172"/>
    </location>
</feature>
<feature type="region of interest" description="Disordered" evidence="2">
    <location>
        <begin position="51"/>
        <end position="77"/>
    </location>
</feature>
<dbReference type="InterPro" id="IPR003961">
    <property type="entry name" value="FN3_dom"/>
</dbReference>
<reference evidence="4 5" key="1">
    <citation type="submission" date="2018-04" db="EMBL/GenBank/DDBJ databases">
        <authorList>
            <person name="Zhang X."/>
            <person name="Yuan J."/>
            <person name="Li F."/>
            <person name="Xiang J."/>
        </authorList>
    </citation>
    <scope>NUCLEOTIDE SEQUENCE [LARGE SCALE GENOMIC DNA]</scope>
    <source>
        <tissue evidence="4">Muscle</tissue>
    </source>
</reference>
<dbReference type="Gene3D" id="2.60.40.10">
    <property type="entry name" value="Immunoglobulins"/>
    <property type="match status" value="1"/>
</dbReference>
<dbReference type="EMBL" id="QCYY01001562">
    <property type="protein sequence ID" value="ROT77184.1"/>
    <property type="molecule type" value="Genomic_DNA"/>
</dbReference>
<feature type="region of interest" description="Disordered" evidence="2">
    <location>
        <begin position="190"/>
        <end position="225"/>
    </location>
</feature>
<protein>
    <recommendedName>
        <fullName evidence="3">Fibronectin type-III domain-containing protein</fullName>
    </recommendedName>
</protein>
<gene>
    <name evidence="4" type="ORF">C7M84_004213</name>
</gene>
<keyword evidence="5" id="KW-1185">Reference proteome</keyword>
<dbReference type="SMART" id="SM00060">
    <property type="entry name" value="FN3"/>
    <property type="match status" value="1"/>
</dbReference>
<dbReference type="PANTHER" id="PTHR46708:SF2">
    <property type="entry name" value="FIBRONECTIN TYPE-III DOMAIN-CONTAINING PROTEIN"/>
    <property type="match status" value="1"/>
</dbReference>
<dbReference type="InterPro" id="IPR036116">
    <property type="entry name" value="FN3_sf"/>
</dbReference>
<dbReference type="SUPFAM" id="SSF49265">
    <property type="entry name" value="Fibronectin type III"/>
    <property type="match status" value="1"/>
</dbReference>
<dbReference type="Proteomes" id="UP000283509">
    <property type="component" value="Unassembled WGS sequence"/>
</dbReference>
<organism evidence="4 5">
    <name type="scientific">Penaeus vannamei</name>
    <name type="common">Whiteleg shrimp</name>
    <name type="synonym">Litopenaeus vannamei</name>
    <dbReference type="NCBI Taxonomy" id="6689"/>
    <lineage>
        <taxon>Eukaryota</taxon>
        <taxon>Metazoa</taxon>
        <taxon>Ecdysozoa</taxon>
        <taxon>Arthropoda</taxon>
        <taxon>Crustacea</taxon>
        <taxon>Multicrustacea</taxon>
        <taxon>Malacostraca</taxon>
        <taxon>Eumalacostraca</taxon>
        <taxon>Eucarida</taxon>
        <taxon>Decapoda</taxon>
        <taxon>Dendrobranchiata</taxon>
        <taxon>Penaeoidea</taxon>
        <taxon>Penaeidae</taxon>
        <taxon>Penaeus</taxon>
    </lineage>
</organism>
<dbReference type="InterPro" id="IPR050991">
    <property type="entry name" value="ECM_Regulatory_Proteins"/>
</dbReference>
<accession>A0A423TL46</accession>
<sequence length="225" mass="24141">MRNTNWKVNVLCGTITHVGPLASLGGGVAIHLRRLQPRNWQLHRAGPGTFLAGGGVDERARQGRGKGRCSATTDEAVPDEPSEVIVSKVTNTTAHISWTMPLHVNGAIKSWEVTLRGDTDNEETENDVEGEMMFFDATDLTPSTNYEVTVKCQTGGGLSKGTRRSFKTLNADNTGDNQPNIGLIIGLSRPSGIRQNPKQSHAKVGGLRQSPVVTSFPGSGENLVE</sequence>
<keyword evidence="1" id="KW-0677">Repeat</keyword>
<proteinExistence type="predicted"/>
<dbReference type="InterPro" id="IPR013783">
    <property type="entry name" value="Ig-like_fold"/>
</dbReference>
<evidence type="ECO:0000256" key="2">
    <source>
        <dbReference type="SAM" id="MobiDB-lite"/>
    </source>
</evidence>